<comment type="caution">
    <text evidence="2">The sequence shown here is derived from an EMBL/GenBank/DDBJ whole genome shotgun (WGS) entry which is preliminary data.</text>
</comment>
<reference evidence="2 3" key="1">
    <citation type="submission" date="2013-08" db="EMBL/GenBank/DDBJ databases">
        <authorList>
            <person name="Weinstock G."/>
            <person name="Sodergren E."/>
            <person name="Wylie T."/>
            <person name="Fulton L."/>
            <person name="Fulton R."/>
            <person name="Fronick C."/>
            <person name="O'Laughlin M."/>
            <person name="Godfrey J."/>
            <person name="Miner T."/>
            <person name="Herter B."/>
            <person name="Appelbaum E."/>
            <person name="Cordes M."/>
            <person name="Lek S."/>
            <person name="Wollam A."/>
            <person name="Pepin K.H."/>
            <person name="Palsikar V.B."/>
            <person name="Mitreva M."/>
            <person name="Wilson R.K."/>
        </authorList>
    </citation>
    <scope>NUCLEOTIDE SEQUENCE [LARGE SCALE GENOMIC DNA]</scope>
    <source>
        <strain evidence="2 3">ATCC 15930</strain>
    </source>
</reference>
<evidence type="ECO:0000313" key="3">
    <source>
        <dbReference type="Proteomes" id="UP000027442"/>
    </source>
</evidence>
<proteinExistence type="predicted"/>
<dbReference type="RefSeq" id="WP_025790028.1">
    <property type="nucleotide sequence ID" value="NZ_KB899217.1"/>
</dbReference>
<gene>
    <name evidence="2" type="ORF">HMPREF1991_02013</name>
</gene>
<protein>
    <submittedName>
        <fullName evidence="2">Uncharacterized protein</fullName>
    </submittedName>
</protein>
<evidence type="ECO:0000313" key="2">
    <source>
        <dbReference type="EMBL" id="KDR51916.1"/>
    </source>
</evidence>
<dbReference type="Proteomes" id="UP000027442">
    <property type="component" value="Unassembled WGS sequence"/>
</dbReference>
<dbReference type="PATRIC" id="fig|1122985.7.peg.2088"/>
<feature type="chain" id="PRO_5001668734" evidence="1">
    <location>
        <begin position="20"/>
        <end position="116"/>
    </location>
</feature>
<keyword evidence="3" id="KW-1185">Reference proteome</keyword>
<accession>A0A069QPY2</accession>
<dbReference type="PROSITE" id="PS51257">
    <property type="entry name" value="PROKAR_LIPOPROTEIN"/>
    <property type="match status" value="1"/>
</dbReference>
<sequence length="116" mass="13443">MKHKILLWLMLFFFPLALGTACNTEVDLKSIRYEGEVLVLEGKSRPYNIIRVTKSSSRKGVPVGVTLGFIGMGYDKQMSEGDIVHFHVIDFKEWQWPKTADLRWPMFIGIVEFYDN</sequence>
<dbReference type="AlphaFoldDB" id="A0A069QPY2"/>
<dbReference type="HOGENOM" id="CLU_2094616_0_0_10"/>
<evidence type="ECO:0000256" key="1">
    <source>
        <dbReference type="SAM" id="SignalP"/>
    </source>
</evidence>
<keyword evidence="1" id="KW-0732">Signal</keyword>
<dbReference type="EMBL" id="JNGW01000087">
    <property type="protein sequence ID" value="KDR51916.1"/>
    <property type="molecule type" value="Genomic_DNA"/>
</dbReference>
<feature type="signal peptide" evidence="1">
    <location>
        <begin position="1"/>
        <end position="19"/>
    </location>
</feature>
<organism evidence="2 3">
    <name type="scientific">Hoylesella loescheii DSM 19665 = JCM 12249 = ATCC 15930</name>
    <dbReference type="NCBI Taxonomy" id="1122985"/>
    <lineage>
        <taxon>Bacteria</taxon>
        <taxon>Pseudomonadati</taxon>
        <taxon>Bacteroidota</taxon>
        <taxon>Bacteroidia</taxon>
        <taxon>Bacteroidales</taxon>
        <taxon>Prevotellaceae</taxon>
        <taxon>Hoylesella</taxon>
    </lineage>
</organism>
<name>A0A069QPY2_HOYLO</name>